<dbReference type="PATRIC" id="fig|1111454.3.peg.2187"/>
<feature type="transmembrane region" description="Helical" evidence="1">
    <location>
        <begin position="100"/>
        <end position="119"/>
    </location>
</feature>
<evidence type="ECO:0000256" key="1">
    <source>
        <dbReference type="SAM" id="Phobius"/>
    </source>
</evidence>
<organism evidence="2 3">
    <name type="scientific">Megasphaera vaginalis</name>
    <name type="common">ex Srinivasan et al. 2021</name>
    <dbReference type="NCBI Taxonomy" id="1111454"/>
    <lineage>
        <taxon>Bacteria</taxon>
        <taxon>Bacillati</taxon>
        <taxon>Bacillota</taxon>
        <taxon>Negativicutes</taxon>
        <taxon>Veillonellales</taxon>
        <taxon>Veillonellaceae</taxon>
        <taxon>Megasphaera</taxon>
    </lineage>
</organism>
<dbReference type="eggNOG" id="COG3152">
    <property type="taxonomic scope" value="Bacteria"/>
</dbReference>
<dbReference type="InterPro" id="IPR008523">
    <property type="entry name" value="DUF805"/>
</dbReference>
<feature type="transmembrane region" description="Helical" evidence="1">
    <location>
        <begin position="131"/>
        <end position="150"/>
    </location>
</feature>
<dbReference type="Proteomes" id="UP000017090">
    <property type="component" value="Unassembled WGS sequence"/>
</dbReference>
<evidence type="ECO:0000313" key="2">
    <source>
        <dbReference type="EMBL" id="ERT56486.1"/>
    </source>
</evidence>
<dbReference type="EMBL" id="AWXA01000062">
    <property type="protein sequence ID" value="ERT56486.1"/>
    <property type="molecule type" value="Genomic_DNA"/>
</dbReference>
<protein>
    <submittedName>
        <fullName evidence="2">PF05656 family protein</fullName>
    </submittedName>
</protein>
<keyword evidence="3" id="KW-1185">Reference proteome</keyword>
<dbReference type="GO" id="GO:0005886">
    <property type="term" value="C:plasma membrane"/>
    <property type="evidence" value="ECO:0007669"/>
    <property type="project" value="TreeGrafter"/>
</dbReference>
<keyword evidence="1" id="KW-0472">Membrane</keyword>
<dbReference type="OrthoDB" id="9812349at2"/>
<comment type="caution">
    <text evidence="2">The sequence shown here is derived from an EMBL/GenBank/DDBJ whole genome shotgun (WGS) entry which is preliminary data.</text>
</comment>
<accession>U7UAZ7</accession>
<dbReference type="STRING" id="1111454.HMPREF1250_1551"/>
<dbReference type="PANTHER" id="PTHR34980">
    <property type="entry name" value="INNER MEMBRANE PROTEIN-RELATED-RELATED"/>
    <property type="match status" value="1"/>
</dbReference>
<gene>
    <name evidence="2" type="ORF">HMPREF1250_1551</name>
</gene>
<dbReference type="Pfam" id="PF05656">
    <property type="entry name" value="DUF805"/>
    <property type="match status" value="1"/>
</dbReference>
<evidence type="ECO:0000313" key="3">
    <source>
        <dbReference type="Proteomes" id="UP000017090"/>
    </source>
</evidence>
<keyword evidence="1" id="KW-0812">Transmembrane</keyword>
<dbReference type="RefSeq" id="WP_023054649.1">
    <property type="nucleotide sequence ID" value="NZ_AWXA01000062.1"/>
</dbReference>
<keyword evidence="1" id="KW-1133">Transmembrane helix</keyword>
<proteinExistence type="predicted"/>
<name>U7UAZ7_9FIRM</name>
<sequence>MSARQEKILYCRQCGAALEAGQQYCAYCGVTVPADAMNDELLAHMGAKGFIENFQYVLKEKYVVCAGRASRGEYWKFHAVYFGCLDILGCLWFLSATVFWAAVVSFALLTALPCVCLSIRRFHDLNKSGWWLFSNAIPYVGPFVYIWFLVRAGDEAPNRYGRRLNCVSLTAAEGSRIGRGRSPQGGQIVV</sequence>
<dbReference type="PANTHER" id="PTHR34980:SF2">
    <property type="entry name" value="INNER MEMBRANE PROTEIN YHAH-RELATED"/>
    <property type="match status" value="1"/>
</dbReference>
<reference evidence="2 3" key="1">
    <citation type="submission" date="2013-09" db="EMBL/GenBank/DDBJ databases">
        <authorList>
            <person name="Durkin A.S."/>
            <person name="Haft D.R."/>
            <person name="McCorrison J."/>
            <person name="Torralba M."/>
            <person name="Gillis M."/>
            <person name="Haft D.H."/>
            <person name="Methe B."/>
            <person name="Sutton G."/>
            <person name="Nelson K.E."/>
        </authorList>
    </citation>
    <scope>NUCLEOTIDE SEQUENCE [LARGE SCALE GENOMIC DNA]</scope>
    <source>
        <strain evidence="2 3">BV3C16-1</strain>
    </source>
</reference>
<dbReference type="AlphaFoldDB" id="U7UAZ7"/>